<dbReference type="RefSeq" id="WP_163354317.1">
    <property type="nucleotide sequence ID" value="NZ_JAADJS010000005.1"/>
</dbReference>
<reference evidence="1 2" key="2">
    <citation type="submission" date="2020-03" db="EMBL/GenBank/DDBJ databases">
        <title>Rahnella aceri sp. nov., isoated from traditional Jeju Makgeolli.</title>
        <authorList>
            <person name="Kim I.S."/>
            <person name="Jeon D."/>
        </authorList>
    </citation>
    <scope>NUCLEOTIDE SEQUENCE [LARGE SCALE GENOMIC DNA]</scope>
    <source>
        <strain evidence="1 2">Lac-M11</strain>
    </source>
</reference>
<sequence>MNDYSDVTRLYTMEGATHLYSSEPALLTTADLYQVNRNPAYLKALEGCNIYLITCRERIFIKPEYFSLNGRTVTGSFLVNRVTGFTEVPFEYYISKEMVPEEDRIIDIAVDLNGTKLVVITDNIKQIVSVSNLIAEARSNLLPTDTDLKVMYVGQGIGRKGTRTAVDRLRAHSTLQRILAEMSTHFPASEVLLLLYRFEHGRTIISNGGNMNVEPLSSIAEDSLHFNRLSNVKLTRADIVSLAEAGLINYFKPEYNVLIKHSDFASRSRMKILNRLLNSGITGLIIEIGSANIRSRIGTEHAIPKNLADLYTSDVLEGKNIKDAEIRKQWQSDLYVQSHSHCASFPLTNTYERNTFLHGTIFIDDSEVPFNT</sequence>
<proteinExistence type="predicted"/>
<name>A0A6M2B9P2_9GAMM</name>
<accession>A0A6M2B9P2</accession>
<evidence type="ECO:0000313" key="2">
    <source>
        <dbReference type="Proteomes" id="UP000476696"/>
    </source>
</evidence>
<dbReference type="Proteomes" id="UP000476696">
    <property type="component" value="Unassembled WGS sequence"/>
</dbReference>
<dbReference type="EMBL" id="JAADJS010000005">
    <property type="protein sequence ID" value="NGX89422.1"/>
    <property type="molecule type" value="Genomic_DNA"/>
</dbReference>
<keyword evidence="2" id="KW-1185">Reference proteome</keyword>
<organism evidence="1 2">
    <name type="scientific">Rahnella contaminans</name>
    <dbReference type="NCBI Taxonomy" id="2703882"/>
    <lineage>
        <taxon>Bacteria</taxon>
        <taxon>Pseudomonadati</taxon>
        <taxon>Pseudomonadota</taxon>
        <taxon>Gammaproteobacteria</taxon>
        <taxon>Enterobacterales</taxon>
        <taxon>Yersiniaceae</taxon>
        <taxon>Rahnella</taxon>
    </lineage>
</organism>
<gene>
    <name evidence="1" type="ORF">GW579_20260</name>
</gene>
<protein>
    <submittedName>
        <fullName evidence="1">Uncharacterized protein</fullName>
    </submittedName>
</protein>
<evidence type="ECO:0000313" key="1">
    <source>
        <dbReference type="EMBL" id="NGX89422.1"/>
    </source>
</evidence>
<comment type="caution">
    <text evidence="1">The sequence shown here is derived from an EMBL/GenBank/DDBJ whole genome shotgun (WGS) entry which is preliminary data.</text>
</comment>
<reference evidence="1 2" key="1">
    <citation type="submission" date="2020-01" db="EMBL/GenBank/DDBJ databases">
        <authorList>
            <person name="Lee S.D."/>
        </authorList>
    </citation>
    <scope>NUCLEOTIDE SEQUENCE [LARGE SCALE GENOMIC DNA]</scope>
    <source>
        <strain evidence="1 2">Lac-M11</strain>
    </source>
</reference>
<dbReference type="AlphaFoldDB" id="A0A6M2B9P2"/>